<dbReference type="RefSeq" id="WP_019522914.1">
    <property type="nucleotide sequence ID" value="NZ_JAUSWC010000002.1"/>
</dbReference>
<accession>A0ABU0K935</accession>
<proteinExistence type="predicted"/>
<comment type="caution">
    <text evidence="1">The sequence shown here is derived from an EMBL/GenBank/DDBJ whole genome shotgun (WGS) entry which is preliminary data.</text>
</comment>
<name>A0ABU0K935_9ACTN</name>
<evidence type="ECO:0000313" key="2">
    <source>
        <dbReference type="Proteomes" id="UP001236795"/>
    </source>
</evidence>
<keyword evidence="2" id="KW-1185">Reference proteome</keyword>
<dbReference type="Proteomes" id="UP001236795">
    <property type="component" value="Unassembled WGS sequence"/>
</dbReference>
<gene>
    <name evidence="1" type="ORF">QO019_000703</name>
</gene>
<sequence>MGPTAHGDIAVVGHHDLTDGSLRLVESAVRTRLARLAGRARAMVRAAAGTALASGRAARASGLPLAVVIPTSIGVPALPPPQDRPATGELLTLADQVRLLDYDPTDRDSCVGADERLVAAGSLLLAVWDGSPTDGRDATAHLVTYARARGIPVEVLWPEGAARDRGPRPRIPRARAPF</sequence>
<dbReference type="Gene3D" id="3.40.50.450">
    <property type="match status" value="1"/>
</dbReference>
<protein>
    <submittedName>
        <fullName evidence="1">Uncharacterized protein</fullName>
    </submittedName>
</protein>
<organism evidence="1 2">
    <name type="scientific">Streptomyces thermodiastaticus</name>
    <dbReference type="NCBI Taxonomy" id="44061"/>
    <lineage>
        <taxon>Bacteria</taxon>
        <taxon>Bacillati</taxon>
        <taxon>Actinomycetota</taxon>
        <taxon>Actinomycetes</taxon>
        <taxon>Kitasatosporales</taxon>
        <taxon>Streptomycetaceae</taxon>
        <taxon>Streptomyces</taxon>
    </lineage>
</organism>
<dbReference type="EMBL" id="JAUSWC010000002">
    <property type="protein sequence ID" value="MDQ0485872.1"/>
    <property type="molecule type" value="Genomic_DNA"/>
</dbReference>
<reference evidence="1 2" key="1">
    <citation type="submission" date="2023-07" db="EMBL/GenBank/DDBJ databases">
        <title>Genomic Encyclopedia of Type Strains, Phase IV (KMG-IV): sequencing the most valuable type-strain genomes for metagenomic binning, comparative biology and taxonomic classification.</title>
        <authorList>
            <person name="Goeker M."/>
        </authorList>
    </citation>
    <scope>NUCLEOTIDE SEQUENCE [LARGE SCALE GENOMIC DNA]</scope>
    <source>
        <strain evidence="1 2">DSM 40573</strain>
    </source>
</reference>
<evidence type="ECO:0000313" key="1">
    <source>
        <dbReference type="EMBL" id="MDQ0485872.1"/>
    </source>
</evidence>